<dbReference type="STRING" id="287986.DV20_37735"/>
<keyword evidence="3" id="KW-1185">Reference proteome</keyword>
<evidence type="ECO:0000313" key="2">
    <source>
        <dbReference type="EMBL" id="KDN17136.1"/>
    </source>
</evidence>
<dbReference type="eggNOG" id="COG0582">
    <property type="taxonomic scope" value="Bacteria"/>
</dbReference>
<dbReference type="EMBL" id="JMQI01000076">
    <property type="protein sequence ID" value="KDN17136.1"/>
    <property type="molecule type" value="Genomic_DNA"/>
</dbReference>
<evidence type="ECO:0000256" key="1">
    <source>
        <dbReference type="SAM" id="MobiDB-lite"/>
    </source>
</evidence>
<gene>
    <name evidence="2" type="ORF">DV20_37735</name>
</gene>
<dbReference type="AlphaFoldDB" id="A0A066TPS8"/>
<dbReference type="Proteomes" id="UP000027345">
    <property type="component" value="Unassembled WGS sequence"/>
</dbReference>
<organism evidence="2 3">
    <name type="scientific">Amycolatopsis rifamycinica</name>
    <dbReference type="NCBI Taxonomy" id="287986"/>
    <lineage>
        <taxon>Bacteria</taxon>
        <taxon>Bacillati</taxon>
        <taxon>Actinomycetota</taxon>
        <taxon>Actinomycetes</taxon>
        <taxon>Pseudonocardiales</taxon>
        <taxon>Pseudonocardiaceae</taxon>
        <taxon>Amycolatopsis</taxon>
    </lineage>
</organism>
<feature type="compositionally biased region" description="Basic residues" evidence="1">
    <location>
        <begin position="90"/>
        <end position="99"/>
    </location>
</feature>
<proteinExistence type="predicted"/>
<sequence>MMIISPMAATDAAGELPAEEGPDQDACGHEVVALPPGIAVQYEELMDSHREPFVLCTPEGHPWRRSNFRIRFWRPAWDGNELDDPGAGERRRRSCRRSRFTRDGTRMPPG</sequence>
<reference evidence="2 3" key="1">
    <citation type="submission" date="2014-05" db="EMBL/GenBank/DDBJ databases">
        <title>Draft genome sequence of Amycolatopsis rifamycinica DSM 46095.</title>
        <authorList>
            <person name="Lal R."/>
            <person name="Saxena A."/>
            <person name="Kumari R."/>
            <person name="Mukherjee U."/>
            <person name="Singh P."/>
            <person name="Sangwan N."/>
            <person name="Mahato N.K."/>
        </authorList>
    </citation>
    <scope>NUCLEOTIDE SEQUENCE [LARGE SCALE GENOMIC DNA]</scope>
    <source>
        <strain evidence="2 3">DSM 46095</strain>
    </source>
</reference>
<feature type="region of interest" description="Disordered" evidence="1">
    <location>
        <begin position="77"/>
        <end position="110"/>
    </location>
</feature>
<comment type="caution">
    <text evidence="2">The sequence shown here is derived from an EMBL/GenBank/DDBJ whole genome shotgun (WGS) entry which is preliminary data.</text>
</comment>
<protein>
    <submittedName>
        <fullName evidence="2">Uncharacterized protein</fullName>
    </submittedName>
</protein>
<evidence type="ECO:0000313" key="3">
    <source>
        <dbReference type="Proteomes" id="UP000027345"/>
    </source>
</evidence>
<feature type="compositionally biased region" description="Basic and acidic residues" evidence="1">
    <location>
        <begin position="100"/>
        <end position="110"/>
    </location>
</feature>
<feature type="region of interest" description="Disordered" evidence="1">
    <location>
        <begin position="1"/>
        <end position="25"/>
    </location>
</feature>
<accession>A0A066TPS8</accession>
<name>A0A066TPS8_9PSEU</name>